<sequence length="341" mass="37987">MRKKFYKNKTLFTVGFTAITSIMFFGSLSSVMGSPRTEAQVRCIEPIGRVISTGDRYMRSGSLLCPTDQISPKQGEEVKVLCYSSREHLLVEAGSNFPVREICKPPAFSSVRKCTLLSPQDCPNRKGPNRRENAPNIIQPYGKVIINRRPLISWTAVPGATSYTVQLSGGEVKWEKEVVGTTLSYPQDQQELSYGSANKIIVIANKGNDPIIDDTLVVHVLPEGWVRQINQAIEQVKSLGLSADETAYIDLDAIYMSERLLNDTIENLQARVAAGSFNPTLYRILGDRYVEVWMPQLAKTAYIKALQLARFQKNSGEVELVQERLSALSQSQLPTRTNPAQ</sequence>
<organism evidence="1 2">
    <name type="scientific">Nostoc parmelioides FACHB-3921</name>
    <dbReference type="NCBI Taxonomy" id="2692909"/>
    <lineage>
        <taxon>Bacteria</taxon>
        <taxon>Bacillati</taxon>
        <taxon>Cyanobacteriota</taxon>
        <taxon>Cyanophyceae</taxon>
        <taxon>Nostocales</taxon>
        <taxon>Nostocaceae</taxon>
        <taxon>Nostoc</taxon>
    </lineage>
</organism>
<evidence type="ECO:0000313" key="1">
    <source>
        <dbReference type="EMBL" id="MBD2255717.1"/>
    </source>
</evidence>
<gene>
    <name evidence="1" type="ORF">H6G14_31505</name>
</gene>
<protein>
    <submittedName>
        <fullName evidence="1">Uncharacterized protein</fullName>
    </submittedName>
</protein>
<dbReference type="EMBL" id="JACJQL010000119">
    <property type="protein sequence ID" value="MBD2255717.1"/>
    <property type="molecule type" value="Genomic_DNA"/>
</dbReference>
<name>A0ABR8BNK5_9NOSO</name>
<evidence type="ECO:0000313" key="2">
    <source>
        <dbReference type="Proteomes" id="UP000621307"/>
    </source>
</evidence>
<accession>A0ABR8BNK5</accession>
<proteinExistence type="predicted"/>
<comment type="caution">
    <text evidence="1">The sequence shown here is derived from an EMBL/GenBank/DDBJ whole genome shotgun (WGS) entry which is preliminary data.</text>
</comment>
<keyword evidence="2" id="KW-1185">Reference proteome</keyword>
<dbReference type="Proteomes" id="UP000621307">
    <property type="component" value="Unassembled WGS sequence"/>
</dbReference>
<reference evidence="1 2" key="1">
    <citation type="journal article" date="2020" name="ISME J.">
        <title>Comparative genomics reveals insights into cyanobacterial evolution and habitat adaptation.</title>
        <authorList>
            <person name="Chen M.Y."/>
            <person name="Teng W.K."/>
            <person name="Zhao L."/>
            <person name="Hu C.X."/>
            <person name="Zhou Y.K."/>
            <person name="Han B.P."/>
            <person name="Song L.R."/>
            <person name="Shu W.S."/>
        </authorList>
    </citation>
    <scope>NUCLEOTIDE SEQUENCE [LARGE SCALE GENOMIC DNA]</scope>
    <source>
        <strain evidence="1 2">FACHB-3921</strain>
    </source>
</reference>